<evidence type="ECO:0000313" key="3">
    <source>
        <dbReference type="Proteomes" id="UP000291838"/>
    </source>
</evidence>
<feature type="domain" description="DUF2087" evidence="1">
    <location>
        <begin position="53"/>
        <end position="118"/>
    </location>
</feature>
<dbReference type="OrthoDB" id="529288at2"/>
<dbReference type="EMBL" id="SDWS01000008">
    <property type="protein sequence ID" value="RYB89232.1"/>
    <property type="molecule type" value="Genomic_DNA"/>
</dbReference>
<comment type="caution">
    <text evidence="2">The sequence shown here is derived from an EMBL/GenBank/DDBJ whole genome shotgun (WGS) entry which is preliminary data.</text>
</comment>
<gene>
    <name evidence="2" type="ORF">EUA06_17325</name>
</gene>
<dbReference type="Pfam" id="PF09860">
    <property type="entry name" value="DUF2087"/>
    <property type="match status" value="1"/>
</dbReference>
<dbReference type="Proteomes" id="UP000291838">
    <property type="component" value="Unassembled WGS sequence"/>
</dbReference>
<dbReference type="InterPro" id="IPR018656">
    <property type="entry name" value="DUF2087"/>
</dbReference>
<accession>A0A4V1RJL8</accession>
<name>A0A4V1RJL8_9ACTN</name>
<keyword evidence="3" id="KW-1185">Reference proteome</keyword>
<dbReference type="AlphaFoldDB" id="A0A4V1RJL8"/>
<proteinExistence type="predicted"/>
<protein>
    <submittedName>
        <fullName evidence="2">DUF2087 domain-containing protein</fullName>
    </submittedName>
</protein>
<reference evidence="2 3" key="1">
    <citation type="submission" date="2019-01" db="EMBL/GenBank/DDBJ databases">
        <title>Novel species of Nocardioides.</title>
        <authorList>
            <person name="Liu Q."/>
            <person name="Xin Y.-H."/>
        </authorList>
    </citation>
    <scope>NUCLEOTIDE SEQUENCE [LARGE SCALE GENOMIC DNA]</scope>
    <source>
        <strain evidence="2 3">HLT3-15</strain>
    </source>
</reference>
<sequence>MTRDSDFKQVVRTRMADTGESYTAARAALERESYDAARAEQERLVARLFTDGRIERVPARRKVRAAVLLEVVARFEPGREYAEKEVNEVLLGVHEDFAYLRRELVNYHYLEREDGRYRTAARAPERAAIERQEIPDWEAHWLGGFLAGR</sequence>
<organism evidence="2 3">
    <name type="scientific">Nocardioides glacieisoli</name>
    <dbReference type="NCBI Taxonomy" id="1168730"/>
    <lineage>
        <taxon>Bacteria</taxon>
        <taxon>Bacillati</taxon>
        <taxon>Actinomycetota</taxon>
        <taxon>Actinomycetes</taxon>
        <taxon>Propionibacteriales</taxon>
        <taxon>Nocardioidaceae</taxon>
        <taxon>Nocardioides</taxon>
    </lineage>
</organism>
<dbReference type="RefSeq" id="WP_129478093.1">
    <property type="nucleotide sequence ID" value="NZ_SDWS01000008.1"/>
</dbReference>
<evidence type="ECO:0000259" key="1">
    <source>
        <dbReference type="Pfam" id="PF09860"/>
    </source>
</evidence>
<evidence type="ECO:0000313" key="2">
    <source>
        <dbReference type="EMBL" id="RYB89232.1"/>
    </source>
</evidence>